<comment type="caution">
    <text evidence="2">The sequence shown here is derived from an EMBL/GenBank/DDBJ whole genome shotgun (WGS) entry which is preliminary data.</text>
</comment>
<dbReference type="Proteomes" id="UP000439123">
    <property type="component" value="Unassembled WGS sequence"/>
</dbReference>
<gene>
    <name evidence="2" type="ORF">AERO8C_160213</name>
</gene>
<keyword evidence="1" id="KW-0175">Coiled coil</keyword>
<dbReference type="Gene3D" id="1.10.10.10">
    <property type="entry name" value="Winged helix-like DNA-binding domain superfamily/Winged helix DNA-binding domain"/>
    <property type="match status" value="1"/>
</dbReference>
<proteinExistence type="predicted"/>
<accession>A0A653KXW5</accession>
<dbReference type="SUPFAM" id="SSF46955">
    <property type="entry name" value="Putative DNA-binding domain"/>
    <property type="match status" value="1"/>
</dbReference>
<dbReference type="InterPro" id="IPR009061">
    <property type="entry name" value="DNA-bd_dom_put_sf"/>
</dbReference>
<evidence type="ECO:0000313" key="2">
    <source>
        <dbReference type="EMBL" id="VXA84060.1"/>
    </source>
</evidence>
<sequence>MAVKNAGQNVNKSELCVIMGVSPPTVDGWVRNGCPITQKGSRGVAATFNTADVMKWLRDKARDEGRGTAQASEEELKLRKLAAEAEKAELELAKAKGEIAPVREFERATAALMAVIRQNVMQVPGRAVMQLIGCSDETEFKTKLRAELVLALETAAEDDQLLDDDEEQDGDDD</sequence>
<protein>
    <submittedName>
        <fullName evidence="2">Contig_80, whole genome shotgun sequence</fullName>
    </submittedName>
</protein>
<evidence type="ECO:0000256" key="1">
    <source>
        <dbReference type="SAM" id="Coils"/>
    </source>
</evidence>
<feature type="coiled-coil region" evidence="1">
    <location>
        <begin position="71"/>
        <end position="98"/>
    </location>
</feature>
<name>A0A653KXW5_AERVE</name>
<evidence type="ECO:0000313" key="3">
    <source>
        <dbReference type="Proteomes" id="UP000439123"/>
    </source>
</evidence>
<dbReference type="EMBL" id="CABWLC010000008">
    <property type="protein sequence ID" value="VXA84060.1"/>
    <property type="molecule type" value="Genomic_DNA"/>
</dbReference>
<dbReference type="InterPro" id="IPR036388">
    <property type="entry name" value="WH-like_DNA-bd_sf"/>
</dbReference>
<reference evidence="2 3" key="1">
    <citation type="submission" date="2019-10" db="EMBL/GenBank/DDBJ databases">
        <authorList>
            <person name="Karimi E."/>
        </authorList>
    </citation>
    <scope>NUCLEOTIDE SEQUENCE [LARGE SCALE GENOMIC DNA]</scope>
    <source>
        <strain evidence="2">Aeromonas sp. 8C</strain>
    </source>
</reference>
<organism evidence="2 3">
    <name type="scientific">Aeromonas veronii</name>
    <dbReference type="NCBI Taxonomy" id="654"/>
    <lineage>
        <taxon>Bacteria</taxon>
        <taxon>Pseudomonadati</taxon>
        <taxon>Pseudomonadota</taxon>
        <taxon>Gammaproteobacteria</taxon>
        <taxon>Aeromonadales</taxon>
        <taxon>Aeromonadaceae</taxon>
        <taxon>Aeromonas</taxon>
    </lineage>
</organism>
<dbReference type="AlphaFoldDB" id="A0A653KXW5"/>
<dbReference type="RefSeq" id="WP_159158941.1">
    <property type="nucleotide sequence ID" value="NZ_LR732798.1"/>
</dbReference>